<dbReference type="EMBL" id="LSSL01001178">
    <property type="protein sequence ID" value="OLY82919.1"/>
    <property type="molecule type" value="Genomic_DNA"/>
</dbReference>
<feature type="region of interest" description="Disordered" evidence="3">
    <location>
        <begin position="1"/>
        <end position="32"/>
    </location>
</feature>
<sequence length="303" mass="34296">MSYMKKDGSPETSVESNSNIGEKISKSSGKRPKRIQVKNACVNCQKACKRCDDGRPCLRCVKHGLSSTCTNSQRKTRQRGIKRGPYKKKEKKGLNLGGSSNADIEKSREKISLKNLIHPKDELMDPWPKKDIPTFYDHQSYGVHSSEIADAHISSNVNSSKTSSGILNKYVIKNTASRHLTSEKPQTTNFKKPPYRLDFSFISFHTNVEKPMFVKGEAMIPPRSAESLGYQTNLNKVRKRSPSTVNNVYRAKTYDVPLAEISSHEIGSKNNKSYSNNIVKNKKPFNFQLRTEDYPTDNKHIHN</sequence>
<dbReference type="CDD" id="cd00067">
    <property type="entry name" value="GAL4"/>
    <property type="match status" value="1"/>
</dbReference>
<proteinExistence type="predicted"/>
<feature type="compositionally biased region" description="Polar residues" evidence="3">
    <location>
        <begin position="10"/>
        <end position="20"/>
    </location>
</feature>
<name>A0A1R0H1A5_9FUNG</name>
<organism evidence="5 6">
    <name type="scientific">Smittium mucronatum</name>
    <dbReference type="NCBI Taxonomy" id="133383"/>
    <lineage>
        <taxon>Eukaryota</taxon>
        <taxon>Fungi</taxon>
        <taxon>Fungi incertae sedis</taxon>
        <taxon>Zoopagomycota</taxon>
        <taxon>Kickxellomycotina</taxon>
        <taxon>Harpellomycetes</taxon>
        <taxon>Harpellales</taxon>
        <taxon>Legeriomycetaceae</taxon>
        <taxon>Smittium</taxon>
    </lineage>
</organism>
<dbReference type="AlphaFoldDB" id="A0A1R0H1A5"/>
<dbReference type="OrthoDB" id="5575144at2759"/>
<dbReference type="SMART" id="SM00066">
    <property type="entry name" value="GAL4"/>
    <property type="match status" value="1"/>
</dbReference>
<dbReference type="PANTHER" id="PTHR47659:SF7">
    <property type="entry name" value="FUNGAL TRANSCRIPTIONAL REGULATORY PROTEIN, N-TERMINAL DOMAIN-CONTAINING PROTEIN"/>
    <property type="match status" value="1"/>
</dbReference>
<dbReference type="InterPro" id="IPR050335">
    <property type="entry name" value="ERT1_acuK_gluconeogen_tf"/>
</dbReference>
<keyword evidence="6" id="KW-1185">Reference proteome</keyword>
<reference evidence="5 6" key="1">
    <citation type="journal article" date="2016" name="Mol. Biol. Evol.">
        <title>Genome-Wide Survey of Gut Fungi (Harpellales) Reveals the First Horizontally Transferred Ubiquitin Gene from a Mosquito Host.</title>
        <authorList>
            <person name="Wang Y."/>
            <person name="White M.M."/>
            <person name="Kvist S."/>
            <person name="Moncalvo J.M."/>
        </authorList>
    </citation>
    <scope>NUCLEOTIDE SEQUENCE [LARGE SCALE GENOMIC DNA]</scope>
    <source>
        <strain evidence="5 6">ALG-7-W6</strain>
    </source>
</reference>
<evidence type="ECO:0000313" key="5">
    <source>
        <dbReference type="EMBL" id="OLY82919.1"/>
    </source>
</evidence>
<feature type="compositionally biased region" description="Basic residues" evidence="3">
    <location>
        <begin position="74"/>
        <end position="91"/>
    </location>
</feature>
<evidence type="ECO:0000313" key="6">
    <source>
        <dbReference type="Proteomes" id="UP000187455"/>
    </source>
</evidence>
<accession>A0A1R0H1A5</accession>
<protein>
    <submittedName>
        <fullName evidence="5">Putative transcriptional regulatory protein</fullName>
    </submittedName>
</protein>
<evidence type="ECO:0000259" key="4">
    <source>
        <dbReference type="PROSITE" id="PS50048"/>
    </source>
</evidence>
<dbReference type="GO" id="GO:0000981">
    <property type="term" value="F:DNA-binding transcription factor activity, RNA polymerase II-specific"/>
    <property type="evidence" value="ECO:0007669"/>
    <property type="project" value="InterPro"/>
</dbReference>
<feature type="region of interest" description="Disordered" evidence="3">
    <location>
        <begin position="71"/>
        <end position="101"/>
    </location>
</feature>
<feature type="domain" description="Zn(2)-C6 fungal-type" evidence="4">
    <location>
        <begin position="40"/>
        <end position="71"/>
    </location>
</feature>
<dbReference type="Proteomes" id="UP000187455">
    <property type="component" value="Unassembled WGS sequence"/>
</dbReference>
<evidence type="ECO:0000256" key="3">
    <source>
        <dbReference type="SAM" id="MobiDB-lite"/>
    </source>
</evidence>
<comment type="caution">
    <text evidence="5">The sequence shown here is derived from an EMBL/GenBank/DDBJ whole genome shotgun (WGS) entry which is preliminary data.</text>
</comment>
<keyword evidence="1" id="KW-0479">Metal-binding</keyword>
<dbReference type="GO" id="GO:0008270">
    <property type="term" value="F:zinc ion binding"/>
    <property type="evidence" value="ECO:0007669"/>
    <property type="project" value="InterPro"/>
</dbReference>
<dbReference type="InterPro" id="IPR001138">
    <property type="entry name" value="Zn2Cys6_DnaBD"/>
</dbReference>
<evidence type="ECO:0000256" key="2">
    <source>
        <dbReference type="ARBA" id="ARBA00023242"/>
    </source>
</evidence>
<dbReference type="PROSITE" id="PS50048">
    <property type="entry name" value="ZN2_CY6_FUNGAL_2"/>
    <property type="match status" value="1"/>
</dbReference>
<dbReference type="PANTHER" id="PTHR47659">
    <property type="entry name" value="ZN(II)2CYS6 TRANSCRIPTION FACTOR (EUROFUNG)-RELATED"/>
    <property type="match status" value="1"/>
</dbReference>
<dbReference type="Pfam" id="PF00172">
    <property type="entry name" value="Zn_clus"/>
    <property type="match status" value="1"/>
</dbReference>
<dbReference type="STRING" id="133383.A0A1R0H1A5"/>
<gene>
    <name evidence="5" type="ORF">AYI68_g2955</name>
</gene>
<keyword evidence="2" id="KW-0539">Nucleus</keyword>
<evidence type="ECO:0000256" key="1">
    <source>
        <dbReference type="ARBA" id="ARBA00022723"/>
    </source>
</evidence>